<name>A0ACC2XBK1_9TREE</name>
<accession>A0ACC2XBK1</accession>
<dbReference type="Proteomes" id="UP001234202">
    <property type="component" value="Unassembled WGS sequence"/>
</dbReference>
<comment type="caution">
    <text evidence="1">The sequence shown here is derived from an EMBL/GenBank/DDBJ whole genome shotgun (WGS) entry which is preliminary data.</text>
</comment>
<protein>
    <submittedName>
        <fullName evidence="1">Uncharacterized protein</fullName>
    </submittedName>
</protein>
<organism evidence="1 2">
    <name type="scientific">Naganishia onofrii</name>
    <dbReference type="NCBI Taxonomy" id="1851511"/>
    <lineage>
        <taxon>Eukaryota</taxon>
        <taxon>Fungi</taxon>
        <taxon>Dikarya</taxon>
        <taxon>Basidiomycota</taxon>
        <taxon>Agaricomycotina</taxon>
        <taxon>Tremellomycetes</taxon>
        <taxon>Filobasidiales</taxon>
        <taxon>Filobasidiaceae</taxon>
        <taxon>Naganishia</taxon>
    </lineage>
</organism>
<reference evidence="1" key="1">
    <citation type="submission" date="2023-04" db="EMBL/GenBank/DDBJ databases">
        <title>Draft Genome sequencing of Naganishia species isolated from polar environments using Oxford Nanopore Technology.</title>
        <authorList>
            <person name="Leo P."/>
            <person name="Venkateswaran K."/>
        </authorList>
    </citation>
    <scope>NUCLEOTIDE SEQUENCE</scope>
    <source>
        <strain evidence="1">DBVPG 5303</strain>
    </source>
</reference>
<proteinExistence type="predicted"/>
<keyword evidence="2" id="KW-1185">Reference proteome</keyword>
<dbReference type="EMBL" id="JASBWV010000017">
    <property type="protein sequence ID" value="KAJ9121312.1"/>
    <property type="molecule type" value="Genomic_DNA"/>
</dbReference>
<evidence type="ECO:0000313" key="1">
    <source>
        <dbReference type="EMBL" id="KAJ9121312.1"/>
    </source>
</evidence>
<evidence type="ECO:0000313" key="2">
    <source>
        <dbReference type="Proteomes" id="UP001234202"/>
    </source>
</evidence>
<sequence>MSTIASNVVSRHHGLVVVARVEERIVGYIVAWEQAKGGTQDPYERPNVKTKLPGRNVLNWQSLCDEIDNVCDRVEAERGPLLYVDEVAILPGYQRQGIGRKMVEFVIQSAKMFNFATLVLTSVPAGMSRLVKVFRSMLLKLALSV</sequence>
<gene>
    <name evidence="1" type="ORF">QFC24_004648</name>
</gene>